<dbReference type="PANTHER" id="PTHR15921:SF3">
    <property type="entry name" value="PRE-MRNA CLEAVAGE COMPLEX 2 PROTEIN PCF11"/>
    <property type="match status" value="1"/>
</dbReference>
<gene>
    <name evidence="2" type="ORF">OS493_027101</name>
</gene>
<sequence>MMEKKSVDDLFRRLMHVGIIKVTPESGVESPRHVPSPGPPQGPPQDEIKKPQPLPVLPVPIPVLPPILAAVLPQKEPPKEEKKPIPLIKFVPEELKRRHGGVINSLYDGMQCSSCGLRFPGEAAKIYREHLDWHFRKNRREKDGRRVAHRQWFFIVKDWLNYEEISDPEERGTCSV</sequence>
<dbReference type="OrthoDB" id="5972169at2759"/>
<feature type="region of interest" description="Disordered" evidence="1">
    <location>
        <begin position="22"/>
        <end position="54"/>
    </location>
</feature>
<reference evidence="2" key="1">
    <citation type="submission" date="2023-01" db="EMBL/GenBank/DDBJ databases">
        <title>Genome assembly of the deep-sea coral Lophelia pertusa.</title>
        <authorList>
            <person name="Herrera S."/>
            <person name="Cordes E."/>
        </authorList>
    </citation>
    <scope>NUCLEOTIDE SEQUENCE</scope>
    <source>
        <strain evidence="2">USNM1676648</strain>
        <tissue evidence="2">Polyp</tissue>
    </source>
</reference>
<dbReference type="GO" id="GO:0006369">
    <property type="term" value="P:termination of RNA polymerase II transcription"/>
    <property type="evidence" value="ECO:0007669"/>
    <property type="project" value="InterPro"/>
</dbReference>
<protein>
    <recommendedName>
        <fullName evidence="4">Pre-mRNA cleavage complex 2 protein Pcf11</fullName>
    </recommendedName>
</protein>
<dbReference type="AlphaFoldDB" id="A0A9W9Y9J8"/>
<dbReference type="Proteomes" id="UP001163046">
    <property type="component" value="Unassembled WGS sequence"/>
</dbReference>
<comment type="caution">
    <text evidence="2">The sequence shown here is derived from an EMBL/GenBank/DDBJ whole genome shotgun (WGS) entry which is preliminary data.</text>
</comment>
<dbReference type="GO" id="GO:0005849">
    <property type="term" value="C:mRNA cleavage factor complex"/>
    <property type="evidence" value="ECO:0007669"/>
    <property type="project" value="TreeGrafter"/>
</dbReference>
<evidence type="ECO:0000313" key="3">
    <source>
        <dbReference type="Proteomes" id="UP001163046"/>
    </source>
</evidence>
<organism evidence="2 3">
    <name type="scientific">Desmophyllum pertusum</name>
    <dbReference type="NCBI Taxonomy" id="174260"/>
    <lineage>
        <taxon>Eukaryota</taxon>
        <taxon>Metazoa</taxon>
        <taxon>Cnidaria</taxon>
        <taxon>Anthozoa</taxon>
        <taxon>Hexacorallia</taxon>
        <taxon>Scleractinia</taxon>
        <taxon>Caryophylliina</taxon>
        <taxon>Caryophylliidae</taxon>
        <taxon>Desmophyllum</taxon>
    </lineage>
</organism>
<dbReference type="GO" id="GO:0031124">
    <property type="term" value="P:mRNA 3'-end processing"/>
    <property type="evidence" value="ECO:0007669"/>
    <property type="project" value="InterPro"/>
</dbReference>
<dbReference type="GO" id="GO:0000993">
    <property type="term" value="F:RNA polymerase II complex binding"/>
    <property type="evidence" value="ECO:0007669"/>
    <property type="project" value="InterPro"/>
</dbReference>
<feature type="compositionally biased region" description="Pro residues" evidence="1">
    <location>
        <begin position="34"/>
        <end position="43"/>
    </location>
</feature>
<name>A0A9W9Y9J8_9CNID</name>
<evidence type="ECO:0000313" key="2">
    <source>
        <dbReference type="EMBL" id="KAJ7327410.1"/>
    </source>
</evidence>
<dbReference type="GO" id="GO:0003729">
    <property type="term" value="F:mRNA binding"/>
    <property type="evidence" value="ECO:0007669"/>
    <property type="project" value="InterPro"/>
</dbReference>
<dbReference type="InterPro" id="IPR045154">
    <property type="entry name" value="PCF11-like"/>
</dbReference>
<dbReference type="EMBL" id="MU827801">
    <property type="protein sequence ID" value="KAJ7327410.1"/>
    <property type="molecule type" value="Genomic_DNA"/>
</dbReference>
<keyword evidence="3" id="KW-1185">Reference proteome</keyword>
<evidence type="ECO:0008006" key="4">
    <source>
        <dbReference type="Google" id="ProtNLM"/>
    </source>
</evidence>
<accession>A0A9W9Y9J8</accession>
<evidence type="ECO:0000256" key="1">
    <source>
        <dbReference type="SAM" id="MobiDB-lite"/>
    </source>
</evidence>
<dbReference type="PANTHER" id="PTHR15921">
    <property type="entry name" value="PRE-MRNA CLEAVAGE COMPLEX II"/>
    <property type="match status" value="1"/>
</dbReference>
<dbReference type="GO" id="GO:0005737">
    <property type="term" value="C:cytoplasm"/>
    <property type="evidence" value="ECO:0007669"/>
    <property type="project" value="TreeGrafter"/>
</dbReference>
<proteinExistence type="predicted"/>